<feature type="region of interest" description="Disordered" evidence="1">
    <location>
        <begin position="85"/>
        <end position="126"/>
    </location>
</feature>
<feature type="compositionally biased region" description="Low complexity" evidence="1">
    <location>
        <begin position="143"/>
        <end position="152"/>
    </location>
</feature>
<dbReference type="Proteomes" id="UP000298663">
    <property type="component" value="Unassembled WGS sequence"/>
</dbReference>
<organism evidence="2 3">
    <name type="scientific">Steinernema carpocapsae</name>
    <name type="common">Entomopathogenic nematode</name>
    <dbReference type="NCBI Taxonomy" id="34508"/>
    <lineage>
        <taxon>Eukaryota</taxon>
        <taxon>Metazoa</taxon>
        <taxon>Ecdysozoa</taxon>
        <taxon>Nematoda</taxon>
        <taxon>Chromadorea</taxon>
        <taxon>Rhabditida</taxon>
        <taxon>Tylenchina</taxon>
        <taxon>Panagrolaimomorpha</taxon>
        <taxon>Strongyloidoidea</taxon>
        <taxon>Steinernematidae</taxon>
        <taxon>Steinernema</taxon>
    </lineage>
</organism>
<reference evidence="2 3" key="1">
    <citation type="journal article" date="2015" name="Genome Biol.">
        <title>Comparative genomics of Steinernema reveals deeply conserved gene regulatory networks.</title>
        <authorList>
            <person name="Dillman A.R."/>
            <person name="Macchietto M."/>
            <person name="Porter C.F."/>
            <person name="Rogers A."/>
            <person name="Williams B."/>
            <person name="Antoshechkin I."/>
            <person name="Lee M.M."/>
            <person name="Goodwin Z."/>
            <person name="Lu X."/>
            <person name="Lewis E.E."/>
            <person name="Goodrich-Blair H."/>
            <person name="Stock S.P."/>
            <person name="Adams B.J."/>
            <person name="Sternberg P.W."/>
            <person name="Mortazavi A."/>
        </authorList>
    </citation>
    <scope>NUCLEOTIDE SEQUENCE [LARGE SCALE GENOMIC DNA]</scope>
    <source>
        <strain evidence="2 3">ALL</strain>
    </source>
</reference>
<evidence type="ECO:0000313" key="3">
    <source>
        <dbReference type="Proteomes" id="UP000298663"/>
    </source>
</evidence>
<feature type="compositionally biased region" description="Basic residues" evidence="1">
    <location>
        <begin position="157"/>
        <end position="169"/>
    </location>
</feature>
<name>A0A4U8V1I5_STECR</name>
<feature type="compositionally biased region" description="Low complexity" evidence="1">
    <location>
        <begin position="85"/>
        <end position="99"/>
    </location>
</feature>
<proteinExistence type="predicted"/>
<dbReference type="EMBL" id="AZBU02000001">
    <property type="protein sequence ID" value="TMS39274.1"/>
    <property type="molecule type" value="Genomic_DNA"/>
</dbReference>
<accession>A0A4U8V1I5</accession>
<gene>
    <name evidence="2" type="ORF">L596_005823</name>
</gene>
<feature type="compositionally biased region" description="Low complexity" evidence="1">
    <location>
        <begin position="197"/>
        <end position="209"/>
    </location>
</feature>
<evidence type="ECO:0000256" key="1">
    <source>
        <dbReference type="SAM" id="MobiDB-lite"/>
    </source>
</evidence>
<protein>
    <submittedName>
        <fullName evidence="2">Uncharacterized protein</fullName>
    </submittedName>
</protein>
<dbReference type="AlphaFoldDB" id="A0A4U8V1I5"/>
<evidence type="ECO:0000313" key="2">
    <source>
        <dbReference type="EMBL" id="TMS39274.1"/>
    </source>
</evidence>
<reference evidence="2 3" key="2">
    <citation type="journal article" date="2019" name="G3 (Bethesda)">
        <title>Hybrid Assembly of the Genome of the Entomopathogenic Nematode Steinernema carpocapsae Identifies the X-Chromosome.</title>
        <authorList>
            <person name="Serra L."/>
            <person name="Macchietto M."/>
            <person name="Macias-Munoz A."/>
            <person name="McGill C.J."/>
            <person name="Rodriguez I.M."/>
            <person name="Rodriguez B."/>
            <person name="Murad R."/>
            <person name="Mortazavi A."/>
        </authorList>
    </citation>
    <scope>NUCLEOTIDE SEQUENCE [LARGE SCALE GENOMIC DNA]</scope>
    <source>
        <strain evidence="2 3">ALL</strain>
    </source>
</reference>
<comment type="caution">
    <text evidence="2">The sequence shown here is derived from an EMBL/GenBank/DDBJ whole genome shotgun (WGS) entry which is preliminary data.</text>
</comment>
<sequence>MERCKVLPVISKDMSQSTERGRSHTLEVNIRRPRSNCAIISSFGDVPFRRSLVLPSGAGPRPTTGKIHPFEVAFFVSVRPTAAASPAAATPTAAATTTARFSADPETRLRLRQRTRPPRQPVPQRRARLASLLPSSSLRPLLLLGPGQLPRSGNVRGPHHRQQRLRRASRAVSLPRTPRNHATCAAKRLPASATPMRKSSAPSSSLTPSRLPPRL</sequence>
<feature type="region of interest" description="Disordered" evidence="1">
    <location>
        <begin position="143"/>
        <end position="215"/>
    </location>
</feature>
<keyword evidence="3" id="KW-1185">Reference proteome</keyword>